<evidence type="ECO:0000256" key="6">
    <source>
        <dbReference type="ARBA" id="ARBA00022692"/>
    </source>
</evidence>
<dbReference type="InterPro" id="IPR001050">
    <property type="entry name" value="Syndecan"/>
</dbReference>
<evidence type="ECO:0000256" key="15">
    <source>
        <dbReference type="RuleBase" id="RU000649"/>
    </source>
</evidence>
<dbReference type="GO" id="GO:0005576">
    <property type="term" value="C:extracellular region"/>
    <property type="evidence" value="ECO:0007669"/>
    <property type="project" value="UniProtKB-SubCell"/>
</dbReference>
<evidence type="ECO:0000256" key="16">
    <source>
        <dbReference type="SAM" id="MobiDB-lite"/>
    </source>
</evidence>
<name>A0A1S3EX57_DIPOR</name>
<sequence length="528" mass="55684">MLGKRNTSSRESLGRSQCVFSITDVASLCREACASSGAQHTPRTALRSVAGYQSKAQSSQDLGEGGEHVDRAAGRVRSRRTGGSGLVTESVHQAKASPPSGSRVDPESSILGPGRTWKASGIPRPEGAADSCPRRTRCRPYPGQRPHDPGPGGGTPRLSGWRHILRLRRAPGSNLNSATKLPCNLGRVFLLLHLVIAICKTDIFMPALPALILSLGCLFHNGWVKVLGNESAQGELAANTMEMTVATNVPPEDQDSSGDDSDNFSGSGAGVLQDLTLSRPSSSTWKDVWLLTVTPTSPEPISRGATAPSTSMVPAIERPEEGEAVVLSKVDSDFTVPEKVVTTEPRETTQLLTTHRASTAKATTAQASATSPPHRDLQPDHHGTSAPVAPEEVDLPKVEEGGPSATEKVVEDGAANQLPAGEGSGEQDFTFDTSGENTAVVAMEPGLRNQPPVEDGATGTSQGLLDRKEVLGGVIAGGLVGLIFAVCLVGFMLYRMKKKDEGSYSLEEPKQANGGAYQKPTKQEEFYA</sequence>
<feature type="region of interest" description="Disordered" evidence="16">
    <location>
        <begin position="50"/>
        <end position="156"/>
    </location>
</feature>
<dbReference type="CTD" id="6382"/>
<keyword evidence="8 15" id="KW-0654">Proteoglycan</keyword>
<dbReference type="PANTHER" id="PTHR10915">
    <property type="entry name" value="SYNDECAN"/>
    <property type="match status" value="1"/>
</dbReference>
<accession>A0A1S3EX57</accession>
<dbReference type="Proteomes" id="UP000081671">
    <property type="component" value="Unplaced"/>
</dbReference>
<feature type="compositionally biased region" description="Low complexity" evidence="16">
    <location>
        <begin position="357"/>
        <end position="371"/>
    </location>
</feature>
<feature type="transmembrane region" description="Helical" evidence="17">
    <location>
        <begin position="470"/>
        <end position="494"/>
    </location>
</feature>
<organism evidence="19 20">
    <name type="scientific">Dipodomys ordii</name>
    <name type="common">Ord's kangaroo rat</name>
    <dbReference type="NCBI Taxonomy" id="10020"/>
    <lineage>
        <taxon>Eukaryota</taxon>
        <taxon>Metazoa</taxon>
        <taxon>Chordata</taxon>
        <taxon>Craniata</taxon>
        <taxon>Vertebrata</taxon>
        <taxon>Euteleostomi</taxon>
        <taxon>Mammalia</taxon>
        <taxon>Eutheria</taxon>
        <taxon>Euarchontoglires</taxon>
        <taxon>Glires</taxon>
        <taxon>Rodentia</taxon>
        <taxon>Castorimorpha</taxon>
        <taxon>Heteromyidae</taxon>
        <taxon>Dipodomyinae</taxon>
        <taxon>Dipodomys</taxon>
    </lineage>
</organism>
<feature type="region of interest" description="Disordered" evidence="16">
    <location>
        <begin position="338"/>
        <end position="403"/>
    </location>
</feature>
<evidence type="ECO:0000256" key="14">
    <source>
        <dbReference type="ARBA" id="ARBA00046939"/>
    </source>
</evidence>
<evidence type="ECO:0000256" key="13">
    <source>
        <dbReference type="ARBA" id="ARBA00045247"/>
    </source>
</evidence>
<evidence type="ECO:0000256" key="2">
    <source>
        <dbReference type="ARBA" id="ARBA00004550"/>
    </source>
</evidence>
<dbReference type="AlphaFoldDB" id="A0A1S3EX57"/>
<keyword evidence="12 15" id="KW-0357">Heparan sulfate</keyword>
<evidence type="ECO:0000256" key="3">
    <source>
        <dbReference type="ARBA" id="ARBA00005343"/>
    </source>
</evidence>
<evidence type="ECO:0000313" key="19">
    <source>
        <dbReference type="Proteomes" id="UP000081671"/>
    </source>
</evidence>
<dbReference type="GO" id="GO:0016477">
    <property type="term" value="P:cell migration"/>
    <property type="evidence" value="ECO:0007669"/>
    <property type="project" value="TreeGrafter"/>
</dbReference>
<keyword evidence="7" id="KW-0732">Signal</keyword>
<dbReference type="PROSITE" id="PS00964">
    <property type="entry name" value="SYNDECAN"/>
    <property type="match status" value="1"/>
</dbReference>
<evidence type="ECO:0000256" key="8">
    <source>
        <dbReference type="ARBA" id="ARBA00022974"/>
    </source>
</evidence>
<evidence type="ECO:0000313" key="20">
    <source>
        <dbReference type="RefSeq" id="XP_012869001.1"/>
    </source>
</evidence>
<comment type="similarity">
    <text evidence="3 15">Belongs to the syndecan proteoglycan family.</text>
</comment>
<keyword evidence="10 17" id="KW-0472">Membrane</keyword>
<comment type="function">
    <text evidence="13">Cell surface proteoglycan that contains both heparan sulfate and chondroitin sulfate and that links the cytoskeleton to the interstitial matrix. Regulates exosome biogenesis in concert with SDCBP and PDCD6IP. Able to induce its own expression in dental mesenchymal cells and also in the neighboring dental epithelial cells via an MSX1-mediated pathway.</text>
</comment>
<dbReference type="Pfam" id="PF01034">
    <property type="entry name" value="Syndecan"/>
    <property type="match status" value="1"/>
</dbReference>
<evidence type="ECO:0000256" key="9">
    <source>
        <dbReference type="ARBA" id="ARBA00022989"/>
    </source>
</evidence>
<evidence type="ECO:0000256" key="12">
    <source>
        <dbReference type="ARBA" id="ARBA00023207"/>
    </source>
</evidence>
<dbReference type="InterPro" id="IPR027789">
    <property type="entry name" value="Syndecan/Neurexin_dom"/>
</dbReference>
<dbReference type="SMART" id="SM00294">
    <property type="entry name" value="4.1m"/>
    <property type="match status" value="1"/>
</dbReference>
<evidence type="ECO:0000256" key="7">
    <source>
        <dbReference type="ARBA" id="ARBA00022729"/>
    </source>
</evidence>
<evidence type="ECO:0000256" key="11">
    <source>
        <dbReference type="ARBA" id="ARBA00023180"/>
    </source>
</evidence>
<dbReference type="GO" id="GO:0009986">
    <property type="term" value="C:cell surface"/>
    <property type="evidence" value="ECO:0007669"/>
    <property type="project" value="TreeGrafter"/>
</dbReference>
<evidence type="ECO:0000256" key="10">
    <source>
        <dbReference type="ARBA" id="ARBA00023136"/>
    </source>
</evidence>
<keyword evidence="6 15" id="KW-0812">Transmembrane</keyword>
<dbReference type="GO" id="GO:0016020">
    <property type="term" value="C:membrane"/>
    <property type="evidence" value="ECO:0007669"/>
    <property type="project" value="UniProtKB-SubCell"/>
</dbReference>
<evidence type="ECO:0000256" key="1">
    <source>
        <dbReference type="ARBA" id="ARBA00004479"/>
    </source>
</evidence>
<evidence type="ECO:0000256" key="17">
    <source>
        <dbReference type="SAM" id="Phobius"/>
    </source>
</evidence>
<evidence type="ECO:0000256" key="4">
    <source>
        <dbReference type="ARBA" id="ARBA00022525"/>
    </source>
</evidence>
<keyword evidence="9 17" id="KW-1133">Transmembrane helix</keyword>
<keyword evidence="5" id="KW-0597">Phosphoprotein</keyword>
<gene>
    <name evidence="20" type="primary">Sdc1</name>
</gene>
<dbReference type="STRING" id="10020.ENSDORP00000013737"/>
<dbReference type="InterPro" id="IPR003585">
    <property type="entry name" value="Neurexin-like"/>
</dbReference>
<keyword evidence="11 15" id="KW-0325">Glycoprotein</keyword>
<dbReference type="FunCoup" id="A0A1S3EX57">
    <property type="interactions" value="294"/>
</dbReference>
<dbReference type="InParanoid" id="A0A1S3EX57"/>
<feature type="domain" description="Neurexin/syndecan/glycophorin C" evidence="18">
    <location>
        <begin position="493"/>
        <end position="511"/>
    </location>
</feature>
<comment type="subunit">
    <text evidence="14">Interacts with CDCP1. Interacts (via C-terminus) with TIAM1 (via PDZ domain). Interacts with MDK.</text>
</comment>
<dbReference type="PANTHER" id="PTHR10915:SF5">
    <property type="entry name" value="SYNDECAN-1"/>
    <property type="match status" value="1"/>
</dbReference>
<evidence type="ECO:0000256" key="5">
    <source>
        <dbReference type="ARBA" id="ARBA00022553"/>
    </source>
</evidence>
<evidence type="ECO:0000259" key="18">
    <source>
        <dbReference type="SMART" id="SM00294"/>
    </source>
</evidence>
<dbReference type="KEGG" id="dord:105983605"/>
<protein>
    <recommendedName>
        <fullName evidence="15">Syndecan</fullName>
    </recommendedName>
</protein>
<dbReference type="OrthoDB" id="10044468at2759"/>
<proteinExistence type="inferred from homology"/>
<keyword evidence="19" id="KW-1185">Reference proteome</keyword>
<feature type="compositionally biased region" description="Basic and acidic residues" evidence="16">
    <location>
        <begin position="373"/>
        <end position="383"/>
    </location>
</feature>
<keyword evidence="4" id="KW-0964">Secreted</keyword>
<feature type="region of interest" description="Disordered" evidence="16">
    <location>
        <begin position="502"/>
        <end position="528"/>
    </location>
</feature>
<dbReference type="InterPro" id="IPR030479">
    <property type="entry name" value="Syndecan_CS"/>
</dbReference>
<reference evidence="20" key="1">
    <citation type="submission" date="2025-08" db="UniProtKB">
        <authorList>
            <consortium name="RefSeq"/>
        </authorList>
    </citation>
    <scope>IDENTIFICATION</scope>
    <source>
        <tissue evidence="20">Kidney</tissue>
    </source>
</reference>
<dbReference type="GeneID" id="105983605"/>
<comment type="subcellular location">
    <subcellularLocation>
        <location evidence="1 15">Membrane</location>
        <topology evidence="1 15">Single-pass type I membrane protein</topology>
    </subcellularLocation>
    <subcellularLocation>
        <location evidence="2">Secreted</location>
        <location evidence="2">Extracellular exosome</location>
    </subcellularLocation>
</comment>
<dbReference type="RefSeq" id="XP_012869001.1">
    <property type="nucleotide sequence ID" value="XM_013013547.1"/>
</dbReference>